<proteinExistence type="predicted"/>
<keyword evidence="3" id="KW-0413">Isomerase</keyword>
<sequence length="118" mass="13830">MWLIVWLSHLVTEADFEGSSIFKELELQQKTPVRVLHQRSPLTGTHTIHWMRCEQIKGSQKYFFVILVHSHTNDLITQFGLFELILFHTLSEQFSLERDVSDIMQGHTSRSLSEQFEG</sequence>
<organism evidence="6 7">
    <name type="scientific">Sphagnum troendelagicum</name>
    <dbReference type="NCBI Taxonomy" id="128251"/>
    <lineage>
        <taxon>Eukaryota</taxon>
        <taxon>Viridiplantae</taxon>
        <taxon>Streptophyta</taxon>
        <taxon>Embryophyta</taxon>
        <taxon>Bryophyta</taxon>
        <taxon>Sphagnophytina</taxon>
        <taxon>Sphagnopsida</taxon>
        <taxon>Sphagnales</taxon>
        <taxon>Sphagnaceae</taxon>
        <taxon>Sphagnum</taxon>
    </lineage>
</organism>
<reference evidence="6" key="1">
    <citation type="submission" date="2024-02" db="EMBL/GenBank/DDBJ databases">
        <authorList>
            <consortium name="ELIXIR-Norway"/>
            <consortium name="Elixir Norway"/>
        </authorList>
    </citation>
    <scope>NUCLEOTIDE SEQUENCE</scope>
</reference>
<accession>A0ABP0ULR8</accession>
<feature type="signal peptide" evidence="4">
    <location>
        <begin position="1"/>
        <end position="16"/>
    </location>
</feature>
<dbReference type="InterPro" id="IPR048741">
    <property type="entry name" value="Pus10-like_C"/>
</dbReference>
<dbReference type="Gene3D" id="3.30.70.3190">
    <property type="match status" value="1"/>
</dbReference>
<evidence type="ECO:0000256" key="3">
    <source>
        <dbReference type="ARBA" id="ARBA00023235"/>
    </source>
</evidence>
<evidence type="ECO:0000256" key="4">
    <source>
        <dbReference type="SAM" id="SignalP"/>
    </source>
</evidence>
<evidence type="ECO:0000313" key="6">
    <source>
        <dbReference type="EMBL" id="CAK9225339.1"/>
    </source>
</evidence>
<keyword evidence="4" id="KW-0732">Signal</keyword>
<gene>
    <name evidence="6" type="ORF">CSSPTR1EN2_LOCUS17453</name>
</gene>
<dbReference type="Pfam" id="PF21238">
    <property type="entry name" value="Pus10_C"/>
    <property type="match status" value="1"/>
</dbReference>
<dbReference type="Proteomes" id="UP001497512">
    <property type="component" value="Chromosome 5"/>
</dbReference>
<evidence type="ECO:0000256" key="1">
    <source>
        <dbReference type="ARBA" id="ARBA00012787"/>
    </source>
</evidence>
<dbReference type="PANTHER" id="PTHR21568:SF0">
    <property type="entry name" value="TRNA PSEUDOURIDINE SYNTHASE PUS10"/>
    <property type="match status" value="1"/>
</dbReference>
<evidence type="ECO:0000259" key="5">
    <source>
        <dbReference type="Pfam" id="PF21238"/>
    </source>
</evidence>
<protein>
    <recommendedName>
        <fullName evidence="1">tRNA pseudouridine(55) synthase</fullName>
        <ecNumber evidence="1">5.4.99.25</ecNumber>
    </recommendedName>
</protein>
<keyword evidence="7" id="KW-1185">Reference proteome</keyword>
<feature type="chain" id="PRO_5046927740" description="tRNA pseudouridine(55) synthase" evidence="4">
    <location>
        <begin position="17"/>
        <end position="118"/>
    </location>
</feature>
<name>A0ABP0ULR8_9BRYO</name>
<dbReference type="EMBL" id="OZ019897">
    <property type="protein sequence ID" value="CAK9225339.1"/>
    <property type="molecule type" value="Genomic_DNA"/>
</dbReference>
<dbReference type="PANTHER" id="PTHR21568">
    <property type="entry name" value="TRNA PSEUDOURIDINE SYNTHASE PUS10"/>
    <property type="match status" value="1"/>
</dbReference>
<keyword evidence="2" id="KW-0819">tRNA processing</keyword>
<evidence type="ECO:0000256" key="2">
    <source>
        <dbReference type="ARBA" id="ARBA00022694"/>
    </source>
</evidence>
<evidence type="ECO:0000313" key="7">
    <source>
        <dbReference type="Proteomes" id="UP001497512"/>
    </source>
</evidence>
<dbReference type="EC" id="5.4.99.25" evidence="1"/>
<feature type="domain" description="Pus10-like C-terminal" evidence="5">
    <location>
        <begin position="4"/>
        <end position="69"/>
    </location>
</feature>
<dbReference type="InterPro" id="IPR039894">
    <property type="entry name" value="Pus10-like"/>
</dbReference>